<dbReference type="EMBL" id="FNRV01000001">
    <property type="protein sequence ID" value="SEC02125.1"/>
    <property type="molecule type" value="Genomic_DNA"/>
</dbReference>
<comment type="caution">
    <text evidence="1">The sequence shown here is derived from an EMBL/GenBank/DDBJ whole genome shotgun (WGS) entry which is preliminary data.</text>
</comment>
<name>A0ABY0XS08_9PSED</name>
<proteinExistence type="predicted"/>
<reference evidence="1 2" key="1">
    <citation type="submission" date="2016-10" db="EMBL/GenBank/DDBJ databases">
        <authorList>
            <person name="Varghese N."/>
            <person name="Submissions S."/>
        </authorList>
    </citation>
    <scope>NUCLEOTIDE SEQUENCE [LARGE SCALE GENOMIC DNA]</scope>
    <source>
        <strain evidence="1 2">DSM 18327</strain>
    </source>
</reference>
<dbReference type="RefSeq" id="WP_090463584.1">
    <property type="nucleotide sequence ID" value="NZ_FNRV01000001.1"/>
</dbReference>
<keyword evidence="2" id="KW-1185">Reference proteome</keyword>
<protein>
    <submittedName>
        <fullName evidence="1">Uncharacterized protein</fullName>
    </submittedName>
</protein>
<gene>
    <name evidence="1" type="ORF">SAMN05216205_1253</name>
</gene>
<organism evidence="1 2">
    <name type="scientific">Pseudomonas mohnii</name>
    <dbReference type="NCBI Taxonomy" id="395600"/>
    <lineage>
        <taxon>Bacteria</taxon>
        <taxon>Pseudomonadati</taxon>
        <taxon>Pseudomonadota</taxon>
        <taxon>Gammaproteobacteria</taxon>
        <taxon>Pseudomonadales</taxon>
        <taxon>Pseudomonadaceae</taxon>
        <taxon>Pseudomonas</taxon>
    </lineage>
</organism>
<evidence type="ECO:0000313" key="1">
    <source>
        <dbReference type="EMBL" id="SEC02125.1"/>
    </source>
</evidence>
<dbReference type="Proteomes" id="UP000199665">
    <property type="component" value="Unassembled WGS sequence"/>
</dbReference>
<accession>A0ABY0XS08</accession>
<evidence type="ECO:0000313" key="2">
    <source>
        <dbReference type="Proteomes" id="UP000199665"/>
    </source>
</evidence>
<sequence>MLTENKPAEPAPSLATGHELNAATWSDFVARLRYDCNGPRVRDHSTAAAIFIVEQRRIVCGLDMDYTEQRLVYFHSGESECFSPKEYWDQCDRHEKAGLNKAMQLWSECQFMKASEDDQWHVLGELEDHTVTGWQEEWVYVNAHLTYAGAEAFIQRKKHDYRRGLRVYVESQYYAWEFEAIKAAILDGTLTYTPKPAVNAHDLVSMEIAG</sequence>